<reference evidence="3" key="1">
    <citation type="submission" date="2016-11" db="EMBL/GenBank/DDBJ databases">
        <authorList>
            <person name="Varghese N."/>
            <person name="Submissions S."/>
        </authorList>
    </citation>
    <scope>NUCLEOTIDE SEQUENCE [LARGE SCALE GENOMIC DNA]</scope>
    <source>
        <strain evidence="3">DSM 29326</strain>
    </source>
</reference>
<name>A0A1M4T6U7_LOKAT</name>
<accession>A0A1M4T6U7</accession>
<evidence type="ECO:0000313" key="2">
    <source>
        <dbReference type="EMBL" id="SHE40206.1"/>
    </source>
</evidence>
<dbReference type="STRING" id="366533.SAMN05444339_101275"/>
<dbReference type="Proteomes" id="UP000183987">
    <property type="component" value="Unassembled WGS sequence"/>
</dbReference>
<feature type="coiled-coil region" evidence="1">
    <location>
        <begin position="31"/>
        <end position="104"/>
    </location>
</feature>
<gene>
    <name evidence="2" type="ORF">SAMN05444339_101275</name>
</gene>
<organism evidence="2 3">
    <name type="scientific">Loktanella atrilutea</name>
    <dbReference type="NCBI Taxonomy" id="366533"/>
    <lineage>
        <taxon>Bacteria</taxon>
        <taxon>Pseudomonadati</taxon>
        <taxon>Pseudomonadota</taxon>
        <taxon>Alphaproteobacteria</taxon>
        <taxon>Rhodobacterales</taxon>
        <taxon>Roseobacteraceae</taxon>
        <taxon>Loktanella</taxon>
    </lineage>
</organism>
<proteinExistence type="predicted"/>
<sequence length="152" mass="16116">MDDIKALETRIVNALDRIRAGLGAQADAGEMAALQAELERERAAHAGLQDRMARLQVQQDGRIAELESRCGAQADHIGDLDAELQQLRASNADLTQLCAQLRGAATAGAADPELINRALLAEVDGLTAQRSAEAAEVAAILSDLKPLLQREG</sequence>
<evidence type="ECO:0000313" key="3">
    <source>
        <dbReference type="Proteomes" id="UP000183987"/>
    </source>
</evidence>
<dbReference type="AlphaFoldDB" id="A0A1M4T6U7"/>
<keyword evidence="1" id="KW-0175">Coiled coil</keyword>
<evidence type="ECO:0000256" key="1">
    <source>
        <dbReference type="SAM" id="Coils"/>
    </source>
</evidence>
<dbReference type="EMBL" id="FQUE01000001">
    <property type="protein sequence ID" value="SHE40206.1"/>
    <property type="molecule type" value="Genomic_DNA"/>
</dbReference>
<keyword evidence="3" id="KW-1185">Reference proteome</keyword>
<protein>
    <submittedName>
        <fullName evidence="2">Uncharacterized protein</fullName>
    </submittedName>
</protein>
<dbReference type="RefSeq" id="WP_072855403.1">
    <property type="nucleotide sequence ID" value="NZ_FQUE01000001.1"/>
</dbReference>
<dbReference type="OrthoDB" id="7871100at2"/>